<organism evidence="6 7">
    <name type="scientific">Qipengyuania psychrotolerans</name>
    <dbReference type="NCBI Taxonomy" id="2867238"/>
    <lineage>
        <taxon>Bacteria</taxon>
        <taxon>Pseudomonadati</taxon>
        <taxon>Pseudomonadota</taxon>
        <taxon>Alphaproteobacteria</taxon>
        <taxon>Sphingomonadales</taxon>
        <taxon>Erythrobacteraceae</taxon>
        <taxon>Qipengyuania</taxon>
    </lineage>
</organism>
<reference evidence="6 7" key="1">
    <citation type="submission" date="2021-08" db="EMBL/GenBank/DDBJ databases">
        <title>Comparative Genomics Analysis of the Genus Qipengyuania Reveals Extensive Genetic Diversity and Metabolic Versatility, Including the Description of Fifteen Novel Species.</title>
        <authorList>
            <person name="Liu Y."/>
        </authorList>
    </citation>
    <scope>NUCLEOTIDE SEQUENCE [LARGE SCALE GENOMIC DNA]</scope>
    <source>
        <strain evidence="6 7">1XM2-8</strain>
    </source>
</reference>
<name>A0ABX8ZFV1_9SPHN</name>
<feature type="signal peptide" evidence="5">
    <location>
        <begin position="1"/>
        <end position="23"/>
    </location>
</feature>
<proteinExistence type="predicted"/>
<keyword evidence="6" id="KW-0456">Lyase</keyword>
<keyword evidence="1 5" id="KW-0732">Signal</keyword>
<sequence length="329" mass="35623">MTNRLAFAPATLALFLASCGGPAREEAPSAQIEADWPTIPEGAIFGQPSAVDVDSHGHVFVLHRAGREWEEPFTDETIADPTVFMFSPDGALLAQWGAGTLIMPHGLSVDEDDNVWITDVAREQVLRFSHEGAEQAAWGVRGEAGQDGKHFGRPADVAFLGDKVLVADGYTNDRIAVFDRQGAYLGAWGEEGQGAGELDLPHGVSTDGDKVYVADRENARISVFSTAGEPVDQWRGVDRGHTYSVKPLGAGWTVAVEGRDMIDRNGAMVRVYRPDGTVDRSFDLRLPGDNASLGHDIALDRQGRAYMIDVYGNRVVRFDLTPSSPTESE</sequence>
<evidence type="ECO:0000256" key="2">
    <source>
        <dbReference type="ARBA" id="ARBA00022737"/>
    </source>
</evidence>
<dbReference type="SUPFAM" id="SSF63829">
    <property type="entry name" value="Calcium-dependent phosphotriesterase"/>
    <property type="match status" value="1"/>
</dbReference>
<dbReference type="InterPro" id="IPR001258">
    <property type="entry name" value="NHL_repeat"/>
</dbReference>
<dbReference type="Pfam" id="PF17170">
    <property type="entry name" value="DUF5128"/>
    <property type="match status" value="1"/>
</dbReference>
<dbReference type="RefSeq" id="WP_221423429.1">
    <property type="nucleotide sequence ID" value="NZ_CP081297.1"/>
</dbReference>
<evidence type="ECO:0000313" key="7">
    <source>
        <dbReference type="Proteomes" id="UP000824280"/>
    </source>
</evidence>
<keyword evidence="7" id="KW-1185">Reference proteome</keyword>
<evidence type="ECO:0000256" key="5">
    <source>
        <dbReference type="SAM" id="SignalP"/>
    </source>
</evidence>
<feature type="repeat" description="NHL" evidence="4">
    <location>
        <begin position="189"/>
        <end position="227"/>
    </location>
</feature>
<dbReference type="PANTHER" id="PTHR10680:SF14">
    <property type="entry name" value="PEPTIDYL-GLYCINE ALPHA-AMIDATING MONOOXYGENASE"/>
    <property type="match status" value="1"/>
</dbReference>
<dbReference type="GO" id="GO:0016829">
    <property type="term" value="F:lyase activity"/>
    <property type="evidence" value="ECO:0007669"/>
    <property type="project" value="UniProtKB-KW"/>
</dbReference>
<dbReference type="Proteomes" id="UP000824280">
    <property type="component" value="Chromosome"/>
</dbReference>
<dbReference type="CDD" id="cd14958">
    <property type="entry name" value="NHL_PAL_like"/>
    <property type="match status" value="1"/>
</dbReference>
<dbReference type="EMBL" id="CP081297">
    <property type="protein sequence ID" value="QZD87895.1"/>
    <property type="molecule type" value="Genomic_DNA"/>
</dbReference>
<protein>
    <submittedName>
        <fullName evidence="6">Peptidyl-alpha-hydroxyglycine alpha-amidating lyase family protein</fullName>
    </submittedName>
</protein>
<dbReference type="PROSITE" id="PS51125">
    <property type="entry name" value="NHL"/>
    <property type="match status" value="1"/>
</dbReference>
<gene>
    <name evidence="6" type="ORF">K3166_04175</name>
</gene>
<dbReference type="PANTHER" id="PTHR10680">
    <property type="entry name" value="PEPTIDYL-GLYCINE ALPHA-AMIDATING MONOOXYGENASE"/>
    <property type="match status" value="1"/>
</dbReference>
<evidence type="ECO:0000256" key="1">
    <source>
        <dbReference type="ARBA" id="ARBA00022729"/>
    </source>
</evidence>
<dbReference type="PROSITE" id="PS51257">
    <property type="entry name" value="PROKAR_LIPOPROTEIN"/>
    <property type="match status" value="1"/>
</dbReference>
<evidence type="ECO:0000256" key="3">
    <source>
        <dbReference type="ARBA" id="ARBA00023180"/>
    </source>
</evidence>
<dbReference type="InterPro" id="IPR011042">
    <property type="entry name" value="6-blade_b-propeller_TolB-like"/>
</dbReference>
<keyword evidence="2" id="KW-0677">Repeat</keyword>
<dbReference type="Gene3D" id="2.120.10.30">
    <property type="entry name" value="TolB, C-terminal domain"/>
    <property type="match status" value="1"/>
</dbReference>
<evidence type="ECO:0000313" key="6">
    <source>
        <dbReference type="EMBL" id="QZD87895.1"/>
    </source>
</evidence>
<evidence type="ECO:0000256" key="4">
    <source>
        <dbReference type="PROSITE-ProRule" id="PRU00504"/>
    </source>
</evidence>
<accession>A0ABX8ZFV1</accession>
<keyword evidence="3" id="KW-0325">Glycoprotein</keyword>
<feature type="chain" id="PRO_5046287342" evidence="5">
    <location>
        <begin position="24"/>
        <end position="329"/>
    </location>
</feature>